<evidence type="ECO:0000256" key="4">
    <source>
        <dbReference type="ARBA" id="ARBA00022475"/>
    </source>
</evidence>
<proteinExistence type="inferred from homology"/>
<dbReference type="NCBIfam" id="TIGR00810">
    <property type="entry name" value="secG"/>
    <property type="match status" value="1"/>
</dbReference>
<evidence type="ECO:0000256" key="3">
    <source>
        <dbReference type="ARBA" id="ARBA00022448"/>
    </source>
</evidence>
<evidence type="ECO:0000256" key="5">
    <source>
        <dbReference type="ARBA" id="ARBA00022692"/>
    </source>
</evidence>
<dbReference type="HOGENOM" id="CLU_094156_4_0_7"/>
<comment type="caution">
    <text evidence="10">Lacks conserved residue(s) required for the propagation of feature annotation.</text>
</comment>
<evidence type="ECO:0000313" key="12">
    <source>
        <dbReference type="EMBL" id="ABB45340.1"/>
    </source>
</evidence>
<keyword evidence="5 10" id="KW-0812">Transmembrane</keyword>
<dbReference type="InterPro" id="IPR004692">
    <property type="entry name" value="SecG"/>
</dbReference>
<dbReference type="GO" id="GO:0065002">
    <property type="term" value="P:intracellular protein transmembrane transport"/>
    <property type="evidence" value="ECO:0007669"/>
    <property type="project" value="TreeGrafter"/>
</dbReference>
<dbReference type="Pfam" id="PF03840">
    <property type="entry name" value="SecG"/>
    <property type="match status" value="1"/>
</dbReference>
<dbReference type="eggNOG" id="COG1314">
    <property type="taxonomic scope" value="Bacteria"/>
</dbReference>
<comment type="subcellular location">
    <subcellularLocation>
        <location evidence="1 10">Cell membrane</location>
        <topology evidence="1 10">Multi-pass membrane protein</topology>
    </subcellularLocation>
</comment>
<dbReference type="PANTHER" id="PTHR34182">
    <property type="entry name" value="PROTEIN-EXPORT MEMBRANE PROTEIN SECG"/>
    <property type="match status" value="1"/>
</dbReference>
<keyword evidence="7 10" id="KW-1133">Transmembrane helix</keyword>
<evidence type="ECO:0000256" key="1">
    <source>
        <dbReference type="ARBA" id="ARBA00004651"/>
    </source>
</evidence>
<keyword evidence="6 10" id="KW-0653">Protein transport</keyword>
<sequence>MTTSFLLIVQIVLVVMLVIAVLLQKSSSIGLGAYSGSNESVFGAKGPASFLAKTTFAIGFLFVINTIALGYMYSSAATDSIVDNITPSTDIAAPSATVSVVPAVETKVVAPTQEAAPVQQSTQEQNNTSSTKQ</sequence>
<evidence type="ECO:0000256" key="11">
    <source>
        <dbReference type="SAM" id="MobiDB-lite"/>
    </source>
</evidence>
<evidence type="ECO:0000256" key="7">
    <source>
        <dbReference type="ARBA" id="ARBA00022989"/>
    </source>
</evidence>
<keyword evidence="13" id="KW-1185">Reference proteome</keyword>
<dbReference type="GO" id="GO:0015450">
    <property type="term" value="F:protein-transporting ATPase activity"/>
    <property type="evidence" value="ECO:0007669"/>
    <property type="project" value="UniProtKB-UniRule"/>
</dbReference>
<dbReference type="Proteomes" id="UP000002714">
    <property type="component" value="Chromosome"/>
</dbReference>
<dbReference type="PRINTS" id="PR01651">
    <property type="entry name" value="SECGEXPORT"/>
</dbReference>
<dbReference type="RefSeq" id="WP_011373680.1">
    <property type="nucleotide sequence ID" value="NC_007575.1"/>
</dbReference>
<keyword evidence="9 10" id="KW-0472">Membrane</keyword>
<evidence type="ECO:0000256" key="9">
    <source>
        <dbReference type="ARBA" id="ARBA00023136"/>
    </source>
</evidence>
<dbReference type="GO" id="GO:0009306">
    <property type="term" value="P:protein secretion"/>
    <property type="evidence" value="ECO:0007669"/>
    <property type="project" value="UniProtKB-UniRule"/>
</dbReference>
<evidence type="ECO:0000256" key="6">
    <source>
        <dbReference type="ARBA" id="ARBA00022927"/>
    </source>
</evidence>
<keyword evidence="8 10" id="KW-0811">Translocation</keyword>
<comment type="similarity">
    <text evidence="2 10">Belongs to the SecG family.</text>
</comment>
<comment type="function">
    <text evidence="10">Involved in protein export. Participates in an early event of protein translocation.</text>
</comment>
<feature type="region of interest" description="Disordered" evidence="11">
    <location>
        <begin position="112"/>
        <end position="133"/>
    </location>
</feature>
<keyword evidence="3 10" id="KW-0813">Transport</keyword>
<evidence type="ECO:0000256" key="10">
    <source>
        <dbReference type="RuleBase" id="RU365087"/>
    </source>
</evidence>
<evidence type="ECO:0000256" key="2">
    <source>
        <dbReference type="ARBA" id="ARBA00008445"/>
    </source>
</evidence>
<evidence type="ECO:0000313" key="13">
    <source>
        <dbReference type="Proteomes" id="UP000002714"/>
    </source>
</evidence>
<dbReference type="AlphaFoldDB" id="Q30NU1"/>
<dbReference type="KEGG" id="tdn:Suden_2066"/>
<organism evidence="12 13">
    <name type="scientific">Sulfurimonas denitrificans (strain ATCC 33889 / DSM 1251)</name>
    <name type="common">Thiomicrospira denitrificans (strain ATCC 33889 / DSM 1251)</name>
    <dbReference type="NCBI Taxonomy" id="326298"/>
    <lineage>
        <taxon>Bacteria</taxon>
        <taxon>Pseudomonadati</taxon>
        <taxon>Campylobacterota</taxon>
        <taxon>Epsilonproteobacteria</taxon>
        <taxon>Campylobacterales</taxon>
        <taxon>Sulfurimonadaceae</taxon>
        <taxon>Sulfurimonas</taxon>
    </lineage>
</organism>
<dbReference type="OrthoDB" id="5344625at2"/>
<accession>Q30NU1</accession>
<protein>
    <recommendedName>
        <fullName evidence="10">Protein-export membrane protein SecG</fullName>
    </recommendedName>
</protein>
<dbReference type="PANTHER" id="PTHR34182:SF1">
    <property type="entry name" value="PROTEIN-EXPORT MEMBRANE PROTEIN SECG"/>
    <property type="match status" value="1"/>
</dbReference>
<keyword evidence="4 10" id="KW-1003">Cell membrane</keyword>
<name>Q30NU1_SULDN</name>
<dbReference type="STRING" id="326298.Suden_2066"/>
<dbReference type="GO" id="GO:0005886">
    <property type="term" value="C:plasma membrane"/>
    <property type="evidence" value="ECO:0007669"/>
    <property type="project" value="UniProtKB-SubCell"/>
</dbReference>
<dbReference type="EMBL" id="CP000153">
    <property type="protein sequence ID" value="ABB45340.1"/>
    <property type="molecule type" value="Genomic_DNA"/>
</dbReference>
<dbReference type="GO" id="GO:0043952">
    <property type="term" value="P:protein transport by the Sec complex"/>
    <property type="evidence" value="ECO:0007669"/>
    <property type="project" value="TreeGrafter"/>
</dbReference>
<reference evidence="12 13" key="1">
    <citation type="journal article" date="2008" name="Appl. Environ. Microbiol.">
        <title>Genome of the epsilonproteobacterial chemolithoautotroph Sulfurimonas denitrificans.</title>
        <authorList>
            <person name="Sievert S.M."/>
            <person name="Scott K.M."/>
            <person name="Klotz M.G."/>
            <person name="Chain P.S.G."/>
            <person name="Hauser L.J."/>
            <person name="Hemp J."/>
            <person name="Huegler M."/>
            <person name="Land M."/>
            <person name="Lapidus A."/>
            <person name="Larimer F.W."/>
            <person name="Lucas S."/>
            <person name="Malfatti S.A."/>
            <person name="Meyer F."/>
            <person name="Paulsen I.T."/>
            <person name="Ren Q."/>
            <person name="Simon J."/>
            <person name="Bailey K."/>
            <person name="Diaz E."/>
            <person name="Fitzpatrick K.A."/>
            <person name="Glover B."/>
            <person name="Gwatney N."/>
            <person name="Korajkic A."/>
            <person name="Long A."/>
            <person name="Mobberley J.M."/>
            <person name="Pantry S.N."/>
            <person name="Pazder G."/>
            <person name="Peterson S."/>
            <person name="Quintanilla J.D."/>
            <person name="Sprinkle R."/>
            <person name="Stephens J."/>
            <person name="Thomas P."/>
            <person name="Vaughn R."/>
            <person name="Weber M.J."/>
            <person name="Wooten L.L."/>
        </authorList>
    </citation>
    <scope>NUCLEOTIDE SEQUENCE [LARGE SCALE GENOMIC DNA]</scope>
    <source>
        <strain evidence="13">ATCC 33889 / DSM 1251</strain>
    </source>
</reference>
<gene>
    <name evidence="12" type="ordered locus">Suden_2066</name>
</gene>
<feature type="transmembrane region" description="Helical" evidence="10">
    <location>
        <begin position="56"/>
        <end position="73"/>
    </location>
</feature>
<evidence type="ECO:0000256" key="8">
    <source>
        <dbReference type="ARBA" id="ARBA00023010"/>
    </source>
</evidence>
<feature type="compositionally biased region" description="Low complexity" evidence="11">
    <location>
        <begin position="119"/>
        <end position="133"/>
    </location>
</feature>